<evidence type="ECO:0000259" key="7">
    <source>
        <dbReference type="SMART" id="SM00672"/>
    </source>
</evidence>
<dbReference type="Pfam" id="PF05686">
    <property type="entry name" value="Glyco_transf_90"/>
    <property type="match status" value="1"/>
</dbReference>
<comment type="similarity">
    <text evidence="3">Belongs to the glycosyltransferase 90 family.</text>
</comment>
<name>A0AAN9TIS4_9HEMI</name>
<dbReference type="SMART" id="SM00672">
    <property type="entry name" value="CAP10"/>
    <property type="match status" value="1"/>
</dbReference>
<sequence>MGAIALFLGVQMSIDDKPLTNTLKLTTHQTFVKEFPLLDPDVIDYVSSSVHSGLEFDNEVLKTIMDAKTKHDSTKSGVNSVLRKRIRADLSQFSNGITIKMVESAASSGTHYQLINHTLYRNKDCHFPSRCQGIEHFLLKLTDLPDFHIVVNSRDYPQVSKHFGTKVPVFSFSKTDDYIDIMYPAWSFWCGGPAIKLYPTGIGRWDKLRKSLMKEAEDWTWEQKKSKGFFRGSRTSSERDELILLSREFPDLIDAAYTKNQAWKSAADTLNAEPASEASFEEHCHYKYLFNFRGVAASFRFKHLFLCKSLVFHIGDEWKEFFYDILKPWVHYVPVKKDYTRKDVRDILIFFQKHDELAREIAENGYNLIKDHLKLSKVKWYWKNLLEEYVRFQKFTPELNAELIKLN</sequence>
<feature type="domain" description="Glycosyl transferase CAP10" evidence="7">
    <location>
        <begin position="143"/>
        <end position="396"/>
    </location>
</feature>
<organism evidence="8 9">
    <name type="scientific">Parthenolecanium corni</name>
    <dbReference type="NCBI Taxonomy" id="536013"/>
    <lineage>
        <taxon>Eukaryota</taxon>
        <taxon>Metazoa</taxon>
        <taxon>Ecdysozoa</taxon>
        <taxon>Arthropoda</taxon>
        <taxon>Hexapoda</taxon>
        <taxon>Insecta</taxon>
        <taxon>Pterygota</taxon>
        <taxon>Neoptera</taxon>
        <taxon>Paraneoptera</taxon>
        <taxon>Hemiptera</taxon>
        <taxon>Sternorrhyncha</taxon>
        <taxon>Coccoidea</taxon>
        <taxon>Coccidae</taxon>
        <taxon>Parthenolecanium</taxon>
    </lineage>
</organism>
<evidence type="ECO:0000256" key="6">
    <source>
        <dbReference type="ARBA" id="ARBA00045690"/>
    </source>
</evidence>
<evidence type="ECO:0000256" key="3">
    <source>
        <dbReference type="ARBA" id="ARBA00010118"/>
    </source>
</evidence>
<dbReference type="GO" id="GO:0035251">
    <property type="term" value="F:UDP-glucosyltransferase activity"/>
    <property type="evidence" value="ECO:0007669"/>
    <property type="project" value="TreeGrafter"/>
</dbReference>
<comment type="pathway">
    <text evidence="2">Protein modification; protein glycosylation.</text>
</comment>
<dbReference type="GO" id="GO:0045747">
    <property type="term" value="P:positive regulation of Notch signaling pathway"/>
    <property type="evidence" value="ECO:0007669"/>
    <property type="project" value="TreeGrafter"/>
</dbReference>
<dbReference type="PANTHER" id="PTHR12203">
    <property type="entry name" value="KDEL LYS-ASP-GLU-LEU CONTAINING - RELATED"/>
    <property type="match status" value="1"/>
</dbReference>
<evidence type="ECO:0000256" key="4">
    <source>
        <dbReference type="ARBA" id="ARBA00022676"/>
    </source>
</evidence>
<keyword evidence="4" id="KW-0328">Glycosyltransferase</keyword>
<evidence type="ECO:0000256" key="5">
    <source>
        <dbReference type="ARBA" id="ARBA00022679"/>
    </source>
</evidence>
<dbReference type="GO" id="GO:0005788">
    <property type="term" value="C:endoplasmic reticulum lumen"/>
    <property type="evidence" value="ECO:0007669"/>
    <property type="project" value="UniProtKB-SubCell"/>
</dbReference>
<protein>
    <recommendedName>
        <fullName evidence="7">Glycosyl transferase CAP10 domain-containing protein</fullName>
    </recommendedName>
</protein>
<dbReference type="Proteomes" id="UP001367676">
    <property type="component" value="Unassembled WGS sequence"/>
</dbReference>
<dbReference type="AlphaFoldDB" id="A0AAN9TIS4"/>
<evidence type="ECO:0000256" key="2">
    <source>
        <dbReference type="ARBA" id="ARBA00004922"/>
    </source>
</evidence>
<dbReference type="GO" id="GO:0035252">
    <property type="term" value="F:UDP-xylosyltransferase activity"/>
    <property type="evidence" value="ECO:0007669"/>
    <property type="project" value="TreeGrafter"/>
</dbReference>
<comment type="function">
    <text evidence="6">Protein O-glucosyltransferase. Catalyzes the reaction that attaches glucose through an O-glycosidic linkage to a conserved serine residue found in the consensus sequence C-X-S-X-[PA]-C in epidermal growth factor-like repeats. Regulates Notch signaling by glucosylating Notch in the ER, glucosylation is required for the correct folding and cleavage of Notch.</text>
</comment>
<evidence type="ECO:0000313" key="9">
    <source>
        <dbReference type="Proteomes" id="UP001367676"/>
    </source>
</evidence>
<keyword evidence="5" id="KW-0808">Transferase</keyword>
<reference evidence="8 9" key="1">
    <citation type="submission" date="2024-03" db="EMBL/GenBank/DDBJ databases">
        <title>Adaptation during the transition from Ophiocordyceps entomopathogen to insect associate is accompanied by gene loss and intensified selection.</title>
        <authorList>
            <person name="Ward C.M."/>
            <person name="Onetto C.A."/>
            <person name="Borneman A.R."/>
        </authorList>
    </citation>
    <scope>NUCLEOTIDE SEQUENCE [LARGE SCALE GENOMIC DNA]</scope>
    <source>
        <strain evidence="8">AWRI1</strain>
        <tissue evidence="8">Single Adult Female</tissue>
    </source>
</reference>
<dbReference type="EMBL" id="JBBCAQ010000022">
    <property type="protein sequence ID" value="KAK7591024.1"/>
    <property type="molecule type" value="Genomic_DNA"/>
</dbReference>
<dbReference type="InterPro" id="IPR051091">
    <property type="entry name" value="O-Glucosyltr/Glycosyltrsf_90"/>
</dbReference>
<gene>
    <name evidence="8" type="ORF">V9T40_002637</name>
</gene>
<evidence type="ECO:0000256" key="1">
    <source>
        <dbReference type="ARBA" id="ARBA00004319"/>
    </source>
</evidence>
<dbReference type="PANTHER" id="PTHR12203:SF35">
    <property type="entry name" value="PROTEIN O-GLUCOSYLTRANSFERASE 1"/>
    <property type="match status" value="1"/>
</dbReference>
<comment type="subcellular location">
    <subcellularLocation>
        <location evidence="1">Endoplasmic reticulum lumen</location>
    </subcellularLocation>
</comment>
<keyword evidence="9" id="KW-1185">Reference proteome</keyword>
<dbReference type="InterPro" id="IPR006598">
    <property type="entry name" value="CAP10"/>
</dbReference>
<evidence type="ECO:0000313" key="8">
    <source>
        <dbReference type="EMBL" id="KAK7591024.1"/>
    </source>
</evidence>
<comment type="caution">
    <text evidence="8">The sequence shown here is derived from an EMBL/GenBank/DDBJ whole genome shotgun (WGS) entry which is preliminary data.</text>
</comment>
<dbReference type="GO" id="GO:0006493">
    <property type="term" value="P:protein O-linked glycosylation"/>
    <property type="evidence" value="ECO:0007669"/>
    <property type="project" value="TreeGrafter"/>
</dbReference>
<accession>A0AAN9TIS4</accession>
<proteinExistence type="inferred from homology"/>